<dbReference type="SMART" id="SM00338">
    <property type="entry name" value="BRLZ"/>
    <property type="match status" value="1"/>
</dbReference>
<accession>A0A2P6TFF0</accession>
<dbReference type="PANTHER" id="PTHR46408">
    <property type="entry name" value="BASIC LEUCINE ZIPPER 63"/>
    <property type="match status" value="1"/>
</dbReference>
<dbReference type="GO" id="GO:0003677">
    <property type="term" value="F:DNA binding"/>
    <property type="evidence" value="ECO:0007669"/>
    <property type="project" value="UniProtKB-KW"/>
</dbReference>
<dbReference type="EMBL" id="LHPG02000018">
    <property type="protein sequence ID" value="PRW32838.1"/>
    <property type="molecule type" value="Genomic_DNA"/>
</dbReference>
<keyword evidence="4" id="KW-0539">Nucleus</keyword>
<evidence type="ECO:0000256" key="1">
    <source>
        <dbReference type="ARBA" id="ARBA00023015"/>
    </source>
</evidence>
<comment type="caution">
    <text evidence="7">The sequence shown here is derived from an EMBL/GenBank/DDBJ whole genome shotgun (WGS) entry which is preliminary data.</text>
</comment>
<dbReference type="PROSITE" id="PS50217">
    <property type="entry name" value="BZIP"/>
    <property type="match status" value="1"/>
</dbReference>
<evidence type="ECO:0000256" key="3">
    <source>
        <dbReference type="ARBA" id="ARBA00023163"/>
    </source>
</evidence>
<dbReference type="InterPro" id="IPR004827">
    <property type="entry name" value="bZIP"/>
</dbReference>
<dbReference type="SUPFAM" id="SSF57959">
    <property type="entry name" value="Leucine zipper domain"/>
    <property type="match status" value="1"/>
</dbReference>
<evidence type="ECO:0000259" key="6">
    <source>
        <dbReference type="PROSITE" id="PS50217"/>
    </source>
</evidence>
<dbReference type="AlphaFoldDB" id="A0A2P6TFF0"/>
<dbReference type="InterPro" id="IPR046347">
    <property type="entry name" value="bZIP_sf"/>
</dbReference>
<dbReference type="Pfam" id="PF00170">
    <property type="entry name" value="bZIP_1"/>
    <property type="match status" value="1"/>
</dbReference>
<evidence type="ECO:0000313" key="8">
    <source>
        <dbReference type="Proteomes" id="UP000239899"/>
    </source>
</evidence>
<reference evidence="7 8" key="1">
    <citation type="journal article" date="2018" name="Plant J.">
        <title>Genome sequences of Chlorella sorokiniana UTEX 1602 and Micractinium conductrix SAG 241.80: implications to maltose excretion by a green alga.</title>
        <authorList>
            <person name="Arriola M.B."/>
            <person name="Velmurugan N."/>
            <person name="Zhang Y."/>
            <person name="Plunkett M.H."/>
            <person name="Hondzo H."/>
            <person name="Barney B.M."/>
        </authorList>
    </citation>
    <scope>NUCLEOTIDE SEQUENCE [LARGE SCALE GENOMIC DNA]</scope>
    <source>
        <strain evidence="8">UTEX 1602</strain>
    </source>
</reference>
<protein>
    <submittedName>
        <fullName evidence="7">Basic leucine zipper 9-like isoform X1</fullName>
    </submittedName>
</protein>
<keyword evidence="1" id="KW-0805">Transcription regulation</keyword>
<dbReference type="OrthoDB" id="10686065at2759"/>
<name>A0A2P6TFF0_CHLSO</name>
<dbReference type="STRING" id="3076.A0A2P6TFF0"/>
<feature type="compositionally biased region" description="Low complexity" evidence="5">
    <location>
        <begin position="212"/>
        <end position="237"/>
    </location>
</feature>
<feature type="compositionally biased region" description="Low complexity" evidence="5">
    <location>
        <begin position="262"/>
        <end position="272"/>
    </location>
</feature>
<dbReference type="GO" id="GO:0003700">
    <property type="term" value="F:DNA-binding transcription factor activity"/>
    <property type="evidence" value="ECO:0007669"/>
    <property type="project" value="InterPro"/>
</dbReference>
<evidence type="ECO:0000256" key="4">
    <source>
        <dbReference type="ARBA" id="ARBA00023242"/>
    </source>
</evidence>
<evidence type="ECO:0000256" key="5">
    <source>
        <dbReference type="SAM" id="MobiDB-lite"/>
    </source>
</evidence>
<keyword evidence="3" id="KW-0804">Transcription</keyword>
<gene>
    <name evidence="7" type="ORF">C2E21_7963</name>
</gene>
<feature type="domain" description="BZIP" evidence="6">
    <location>
        <begin position="377"/>
        <end position="440"/>
    </location>
</feature>
<organism evidence="7 8">
    <name type="scientific">Chlorella sorokiniana</name>
    <name type="common">Freshwater green alga</name>
    <dbReference type="NCBI Taxonomy" id="3076"/>
    <lineage>
        <taxon>Eukaryota</taxon>
        <taxon>Viridiplantae</taxon>
        <taxon>Chlorophyta</taxon>
        <taxon>core chlorophytes</taxon>
        <taxon>Trebouxiophyceae</taxon>
        <taxon>Chlorellales</taxon>
        <taxon>Chlorellaceae</taxon>
        <taxon>Chlorella clade</taxon>
        <taxon>Chlorella</taxon>
    </lineage>
</organism>
<dbReference type="Proteomes" id="UP000239899">
    <property type="component" value="Unassembled WGS sequence"/>
</dbReference>
<keyword evidence="2" id="KW-0238">DNA-binding</keyword>
<evidence type="ECO:0000313" key="7">
    <source>
        <dbReference type="EMBL" id="PRW32838.1"/>
    </source>
</evidence>
<keyword evidence="8" id="KW-1185">Reference proteome</keyword>
<dbReference type="PANTHER" id="PTHR46408:SF10">
    <property type="entry name" value="BASIC LEUCINE ZIPPER 63"/>
    <property type="match status" value="1"/>
</dbReference>
<evidence type="ECO:0000256" key="2">
    <source>
        <dbReference type="ARBA" id="ARBA00023125"/>
    </source>
</evidence>
<dbReference type="PROSITE" id="PS00036">
    <property type="entry name" value="BZIP_BASIC"/>
    <property type="match status" value="1"/>
</dbReference>
<feature type="region of interest" description="Disordered" evidence="5">
    <location>
        <begin position="212"/>
        <end position="272"/>
    </location>
</feature>
<feature type="region of interest" description="Disordered" evidence="5">
    <location>
        <begin position="1"/>
        <end position="23"/>
    </location>
</feature>
<proteinExistence type="predicted"/>
<sequence length="541" mass="55394">METLAWASGGGSGPSSGRASMDQAALPTVAAPTAAAHLARASLEQARQAQAAAQLAGADVPMLLEDLLPLEDLHDPFLELDHVELGGGSAAAAADLPAAPQHLSLHQMHAAAVALGIDPSDPANLFSPTTTGFFGIPAYAEPDSPAAAAFNNSAGALLARQGSTPRVPGLPLHPGSGFSVAQLWAAASSSANDAHGLPPAIAAAQQRAVQQMQAQAQAAQPQPVQQPTVQPQQLQPQPVQPLPVAPMPKLEVKACSSGPGGSHVSHGSADSGAVAATTTTTGTAPQYSAMQQCAVSDSSSGGADDHFEDAAGPAAAQLASPHVPLQLNGSPHVSTLTFTAGAVPAPDSKPAPAKRGGRPREKKSYDDLIDPNLPAEEIRRLRRMLSNRESARRSRRRRQTQLSGLEQELEQLRNEREDLSSRLTQASSAMQAMAAEKAAMLAEIERLRMQVSQVSTGPATAPAPPAAPPAAAPAAVALPAPAAMGLPVGAAPALPSLSQLAEELSPADGMGAGRLPPLIEQAQRLAEKRAQQLRAQEELAR</sequence>
<dbReference type="Gene3D" id="1.20.5.170">
    <property type="match status" value="1"/>
</dbReference>
<feature type="region of interest" description="Disordered" evidence="5">
    <location>
        <begin position="340"/>
        <end position="371"/>
    </location>
</feature>
<feature type="region of interest" description="Disordered" evidence="5">
    <location>
        <begin position="387"/>
        <end position="407"/>
    </location>
</feature>